<reference evidence="2" key="1">
    <citation type="submission" date="2021-03" db="EMBL/GenBank/DDBJ databases">
        <authorList>
            <person name="Tagirdzhanova G."/>
        </authorList>
    </citation>
    <scope>NUCLEOTIDE SEQUENCE</scope>
</reference>
<accession>A0A8H3IQI9</accession>
<sequence>MWWNALYFFAACCLSPFLTTATPLLEACIDASSPALRDKPLAPDPYIINHYPLEVDQVKMQHYGAAMTFESVATAAIDGMMIAYIYLDIVDKTAHQKVQMPQQEYKRRERSYEISLGSDLYAEDSFTVDDLNLIMRTIFQWGRTFQPREFEFVWMRRGKFHVMGSLKNGGRVLGEGANGTTSFS</sequence>
<name>A0A8H3IQI9_9LECA</name>
<feature type="chain" id="PRO_5034088454" evidence="1">
    <location>
        <begin position="22"/>
        <end position="184"/>
    </location>
</feature>
<dbReference type="AlphaFoldDB" id="A0A8H3IQI9"/>
<keyword evidence="1" id="KW-0732">Signal</keyword>
<evidence type="ECO:0000313" key="3">
    <source>
        <dbReference type="Proteomes" id="UP000664521"/>
    </source>
</evidence>
<proteinExistence type="predicted"/>
<gene>
    <name evidence="2" type="ORF">HETSPECPRED_006674</name>
</gene>
<evidence type="ECO:0000313" key="2">
    <source>
        <dbReference type="EMBL" id="CAF9927758.1"/>
    </source>
</evidence>
<comment type="caution">
    <text evidence="2">The sequence shown here is derived from an EMBL/GenBank/DDBJ whole genome shotgun (WGS) entry which is preliminary data.</text>
</comment>
<feature type="signal peptide" evidence="1">
    <location>
        <begin position="1"/>
        <end position="21"/>
    </location>
</feature>
<dbReference type="EMBL" id="CAJPDS010000045">
    <property type="protein sequence ID" value="CAF9927758.1"/>
    <property type="molecule type" value="Genomic_DNA"/>
</dbReference>
<evidence type="ECO:0000256" key="1">
    <source>
        <dbReference type="SAM" id="SignalP"/>
    </source>
</evidence>
<protein>
    <submittedName>
        <fullName evidence="2">Uncharacterized protein</fullName>
    </submittedName>
</protein>
<dbReference type="Proteomes" id="UP000664521">
    <property type="component" value="Unassembled WGS sequence"/>
</dbReference>
<organism evidence="2 3">
    <name type="scientific">Heterodermia speciosa</name>
    <dbReference type="NCBI Taxonomy" id="116794"/>
    <lineage>
        <taxon>Eukaryota</taxon>
        <taxon>Fungi</taxon>
        <taxon>Dikarya</taxon>
        <taxon>Ascomycota</taxon>
        <taxon>Pezizomycotina</taxon>
        <taxon>Lecanoromycetes</taxon>
        <taxon>OSLEUM clade</taxon>
        <taxon>Lecanoromycetidae</taxon>
        <taxon>Caliciales</taxon>
        <taxon>Physciaceae</taxon>
        <taxon>Heterodermia</taxon>
    </lineage>
</organism>
<keyword evidence="3" id="KW-1185">Reference proteome</keyword>